<protein>
    <submittedName>
        <fullName evidence="1">Uncharacterized protein</fullName>
    </submittedName>
</protein>
<dbReference type="Proteomes" id="UP001156702">
    <property type="component" value="Unassembled WGS sequence"/>
</dbReference>
<gene>
    <name evidence="1" type="ORF">GCM10007923_47280</name>
</gene>
<name>A0ABQ5ZLK5_9HYPH</name>
<proteinExistence type="predicted"/>
<comment type="caution">
    <text evidence="1">The sequence shown here is derived from an EMBL/GenBank/DDBJ whole genome shotgun (WGS) entry which is preliminary data.</text>
</comment>
<dbReference type="EMBL" id="BSOP01000039">
    <property type="protein sequence ID" value="GLR53513.1"/>
    <property type="molecule type" value="Genomic_DNA"/>
</dbReference>
<evidence type="ECO:0000313" key="1">
    <source>
        <dbReference type="EMBL" id="GLR53513.1"/>
    </source>
</evidence>
<organism evidence="1 2">
    <name type="scientific">Shinella yambaruensis</name>
    <dbReference type="NCBI Taxonomy" id="415996"/>
    <lineage>
        <taxon>Bacteria</taxon>
        <taxon>Pseudomonadati</taxon>
        <taxon>Pseudomonadota</taxon>
        <taxon>Alphaproteobacteria</taxon>
        <taxon>Hyphomicrobiales</taxon>
        <taxon>Rhizobiaceae</taxon>
        <taxon>Shinella</taxon>
    </lineage>
</organism>
<accession>A0ABQ5ZLK5</accession>
<reference evidence="2" key="1">
    <citation type="journal article" date="2019" name="Int. J. Syst. Evol. Microbiol.">
        <title>The Global Catalogue of Microorganisms (GCM) 10K type strain sequencing project: providing services to taxonomists for standard genome sequencing and annotation.</title>
        <authorList>
            <consortium name="The Broad Institute Genomics Platform"/>
            <consortium name="The Broad Institute Genome Sequencing Center for Infectious Disease"/>
            <person name="Wu L."/>
            <person name="Ma J."/>
        </authorList>
    </citation>
    <scope>NUCLEOTIDE SEQUENCE [LARGE SCALE GENOMIC DNA]</scope>
    <source>
        <strain evidence="2">NBRC 102122</strain>
    </source>
</reference>
<keyword evidence="2" id="KW-1185">Reference proteome</keyword>
<evidence type="ECO:0000313" key="2">
    <source>
        <dbReference type="Proteomes" id="UP001156702"/>
    </source>
</evidence>
<dbReference type="RefSeq" id="WP_244769727.1">
    <property type="nucleotide sequence ID" value="NZ_BSOP01000039.1"/>
</dbReference>
<sequence length="60" mass="6516">MSNVIEFPEKTDAGLAKDPGKDILKLMGTLTQELEAVRDNLRRQVITAGSKCNSADAAKR</sequence>